<gene>
    <name evidence="1" type="ORF">EBBID32_13050</name>
</gene>
<keyword evidence="2" id="KW-1185">Reference proteome</keyword>
<organism evidence="1 2">
    <name type="scientific">Sphingobium indicum BiD32</name>
    <dbReference type="NCBI Taxonomy" id="1301087"/>
    <lineage>
        <taxon>Bacteria</taxon>
        <taxon>Pseudomonadati</taxon>
        <taxon>Pseudomonadota</taxon>
        <taxon>Alphaproteobacteria</taxon>
        <taxon>Sphingomonadales</taxon>
        <taxon>Sphingomonadaceae</taxon>
        <taxon>Sphingobium</taxon>
    </lineage>
</organism>
<evidence type="ECO:0000313" key="1">
    <source>
        <dbReference type="EMBL" id="CCW16966.1"/>
    </source>
</evidence>
<protein>
    <submittedName>
        <fullName evidence="1">Uncharacterized protein</fullName>
    </submittedName>
</protein>
<dbReference type="Proteomes" id="UP000013201">
    <property type="component" value="Unassembled WGS sequence"/>
</dbReference>
<proteinExistence type="predicted"/>
<name>N1MJ20_9SPHN</name>
<evidence type="ECO:0000313" key="2">
    <source>
        <dbReference type="Proteomes" id="UP000013201"/>
    </source>
</evidence>
<sequence>MMTGDNKPPDEARIWLLVQIHDLLSAYLLDHCPEEQSWEDFDADIDALRTDVANLRAQHLTQVASQNAANPSHPGNRV</sequence>
<reference evidence="1 2" key="1">
    <citation type="submission" date="2013-03" db="EMBL/GenBank/DDBJ databases">
        <authorList>
            <person name="Le V."/>
        </authorList>
    </citation>
    <scope>NUCLEOTIDE SEQUENCE [LARGE SCALE GENOMIC DNA]</scope>
    <source>
        <strain evidence="1 2">BiD32</strain>
    </source>
</reference>
<comment type="caution">
    <text evidence="1">The sequence shown here is derived from an EMBL/GenBank/DDBJ whole genome shotgun (WGS) entry which is preliminary data.</text>
</comment>
<dbReference type="EMBL" id="CAVK010000060">
    <property type="protein sequence ID" value="CCW16966.1"/>
    <property type="molecule type" value="Genomic_DNA"/>
</dbReference>
<dbReference type="AlphaFoldDB" id="N1MJ20"/>
<reference evidence="2" key="2">
    <citation type="submission" date="2013-04" db="EMBL/GenBank/DDBJ databases">
        <title>Bisphenol A degrading Sphingobium sp. strain BiD32.</title>
        <authorList>
            <person name="Nielsen J.L."/>
            <person name="Zhou N.A."/>
            <person name="Kjeldal H."/>
        </authorList>
    </citation>
    <scope>NUCLEOTIDE SEQUENCE [LARGE SCALE GENOMIC DNA]</scope>
    <source>
        <strain evidence="2">BiD32</strain>
    </source>
</reference>
<accession>N1MJ20</accession>